<feature type="region of interest" description="Disordered" evidence="1">
    <location>
        <begin position="1"/>
        <end position="44"/>
    </location>
</feature>
<protein>
    <submittedName>
        <fullName evidence="2">Uncharacterized protein</fullName>
    </submittedName>
</protein>
<dbReference type="EMBL" id="SRLO01000401">
    <property type="protein sequence ID" value="TNN57613.1"/>
    <property type="molecule type" value="Genomic_DNA"/>
</dbReference>
<sequence>MVSALDRGPRRSSDRRQSAACPGPSEPGTGCTTRAESRRQPGVGAARDSLLFHFTYPQLPSGGEGRSVV</sequence>
<comment type="caution">
    <text evidence="2">The sequence shown here is derived from an EMBL/GenBank/DDBJ whole genome shotgun (WGS) entry which is preliminary data.</text>
</comment>
<keyword evidence="3" id="KW-1185">Reference proteome</keyword>
<reference evidence="2 3" key="1">
    <citation type="submission" date="2019-03" db="EMBL/GenBank/DDBJ databases">
        <title>First draft genome of Liparis tanakae, snailfish: a comprehensive survey of snailfish specific genes.</title>
        <authorList>
            <person name="Kim W."/>
            <person name="Song I."/>
            <person name="Jeong J.-H."/>
            <person name="Kim D."/>
            <person name="Kim S."/>
            <person name="Ryu S."/>
            <person name="Song J.Y."/>
            <person name="Lee S.K."/>
        </authorList>
    </citation>
    <scope>NUCLEOTIDE SEQUENCE [LARGE SCALE GENOMIC DNA]</scope>
    <source>
        <tissue evidence="2">Muscle</tissue>
    </source>
</reference>
<accession>A0A4Z2GXW5</accession>
<feature type="compositionally biased region" description="Basic and acidic residues" evidence="1">
    <location>
        <begin position="7"/>
        <end position="17"/>
    </location>
</feature>
<organism evidence="2 3">
    <name type="scientific">Liparis tanakae</name>
    <name type="common">Tanaka's snailfish</name>
    <dbReference type="NCBI Taxonomy" id="230148"/>
    <lineage>
        <taxon>Eukaryota</taxon>
        <taxon>Metazoa</taxon>
        <taxon>Chordata</taxon>
        <taxon>Craniata</taxon>
        <taxon>Vertebrata</taxon>
        <taxon>Euteleostomi</taxon>
        <taxon>Actinopterygii</taxon>
        <taxon>Neopterygii</taxon>
        <taxon>Teleostei</taxon>
        <taxon>Neoteleostei</taxon>
        <taxon>Acanthomorphata</taxon>
        <taxon>Eupercaria</taxon>
        <taxon>Perciformes</taxon>
        <taxon>Cottioidei</taxon>
        <taxon>Cottales</taxon>
        <taxon>Liparidae</taxon>
        <taxon>Liparis</taxon>
    </lineage>
</organism>
<dbReference type="AlphaFoldDB" id="A0A4Z2GXW5"/>
<evidence type="ECO:0000313" key="3">
    <source>
        <dbReference type="Proteomes" id="UP000314294"/>
    </source>
</evidence>
<proteinExistence type="predicted"/>
<name>A0A4Z2GXW5_9TELE</name>
<evidence type="ECO:0000256" key="1">
    <source>
        <dbReference type="SAM" id="MobiDB-lite"/>
    </source>
</evidence>
<dbReference type="Proteomes" id="UP000314294">
    <property type="component" value="Unassembled WGS sequence"/>
</dbReference>
<evidence type="ECO:0000313" key="2">
    <source>
        <dbReference type="EMBL" id="TNN57613.1"/>
    </source>
</evidence>
<gene>
    <name evidence="2" type="ORF">EYF80_032215</name>
</gene>